<organism evidence="9 10">
    <name type="scientific">Dyadobacter fermentans</name>
    <dbReference type="NCBI Taxonomy" id="94254"/>
    <lineage>
        <taxon>Bacteria</taxon>
        <taxon>Pseudomonadati</taxon>
        <taxon>Bacteroidota</taxon>
        <taxon>Cytophagia</taxon>
        <taxon>Cytophagales</taxon>
        <taxon>Spirosomataceae</taxon>
        <taxon>Dyadobacter</taxon>
    </lineage>
</organism>
<evidence type="ECO:0000256" key="5">
    <source>
        <dbReference type="ARBA" id="ARBA00023237"/>
    </source>
</evidence>
<feature type="domain" description="SusD-like N-terminal" evidence="8">
    <location>
        <begin position="34"/>
        <end position="239"/>
    </location>
</feature>
<proteinExistence type="inferred from homology"/>
<name>A0ABU1QW36_9BACT</name>
<dbReference type="Proteomes" id="UP001264980">
    <property type="component" value="Unassembled WGS sequence"/>
</dbReference>
<evidence type="ECO:0000313" key="9">
    <source>
        <dbReference type="EMBL" id="MDR6805376.1"/>
    </source>
</evidence>
<evidence type="ECO:0008006" key="11">
    <source>
        <dbReference type="Google" id="ProtNLM"/>
    </source>
</evidence>
<dbReference type="InterPro" id="IPR012944">
    <property type="entry name" value="SusD_RagB_dom"/>
</dbReference>
<evidence type="ECO:0000259" key="8">
    <source>
        <dbReference type="Pfam" id="PF14322"/>
    </source>
</evidence>
<evidence type="ECO:0000313" key="10">
    <source>
        <dbReference type="Proteomes" id="UP001264980"/>
    </source>
</evidence>
<dbReference type="InterPro" id="IPR033985">
    <property type="entry name" value="SusD-like_N"/>
</dbReference>
<dbReference type="EMBL" id="JAVDTI010000002">
    <property type="protein sequence ID" value="MDR6805376.1"/>
    <property type="molecule type" value="Genomic_DNA"/>
</dbReference>
<sequence>MKILHQFLLLFVLTGLLSCSDDFVNVENPGALSPSQYPNSVTDLEQLLTGVYATQHATGLYGHTMLGKNLWLWDHTLDLSWQGTPTWIQMGQNNSQPNDSFLYDTWRELWRGVQRSNTLLASIETYRQKAPNDAAAIDLIKGQALFLRAWYYFHLVSFWGEGFNAATDGAKMGVPIITEVAPGLEATQVPRKTVKEGWDFIISDLKAAEGLLKSTSWTGATDKHKVSGWAVKGFLGKVYAYQADWANAKTYLGDVVTNSGKSLVSFDVYKDMFNGKNEFTSESLFELNLNVDMTARGGDDQSMGSSIGMVIAPTYVSDNGGQAASAWSNVFPHAKNIARFGFNEGHYFKPGTTSANIANVDPAYITRSLEAKKKQTVDPRLWVACYQPYVDSMVVSGKKRPISHYLDITELDMEAWSFRKFTNPNGTEAEINMSNGANFPWLRLADVYLLYAETLSHSGDNAGALEYINKVKRRAYGLPVNTPSALDYKSLTDQTKATDAVLKNDPLKYERWAELFAEGHWWLDVRRWQIGDKEAAYYQRIRGGAIQWDPTDYAQPIPINEITANVNMRQNPGY</sequence>
<keyword evidence="5" id="KW-0998">Cell outer membrane</keyword>
<evidence type="ECO:0000259" key="7">
    <source>
        <dbReference type="Pfam" id="PF07980"/>
    </source>
</evidence>
<dbReference type="Pfam" id="PF14322">
    <property type="entry name" value="SusD-like_3"/>
    <property type="match status" value="1"/>
</dbReference>
<keyword evidence="4" id="KW-0472">Membrane</keyword>
<evidence type="ECO:0000256" key="6">
    <source>
        <dbReference type="SAM" id="SignalP"/>
    </source>
</evidence>
<comment type="subcellular location">
    <subcellularLocation>
        <location evidence="1">Cell outer membrane</location>
    </subcellularLocation>
</comment>
<evidence type="ECO:0000256" key="4">
    <source>
        <dbReference type="ARBA" id="ARBA00023136"/>
    </source>
</evidence>
<dbReference type="Gene3D" id="1.25.40.390">
    <property type="match status" value="1"/>
</dbReference>
<dbReference type="SUPFAM" id="SSF48452">
    <property type="entry name" value="TPR-like"/>
    <property type="match status" value="1"/>
</dbReference>
<comment type="caution">
    <text evidence="9">The sequence shown here is derived from an EMBL/GenBank/DDBJ whole genome shotgun (WGS) entry which is preliminary data.</text>
</comment>
<comment type="similarity">
    <text evidence="2">Belongs to the SusD family.</text>
</comment>
<keyword evidence="10" id="KW-1185">Reference proteome</keyword>
<dbReference type="Pfam" id="PF07980">
    <property type="entry name" value="SusD_RagB"/>
    <property type="match status" value="1"/>
</dbReference>
<reference evidence="9 10" key="1">
    <citation type="submission" date="2023-07" db="EMBL/GenBank/DDBJ databases">
        <title>Sorghum-associated microbial communities from plants grown in Nebraska, USA.</title>
        <authorList>
            <person name="Schachtman D."/>
        </authorList>
    </citation>
    <scope>NUCLEOTIDE SEQUENCE [LARGE SCALE GENOMIC DNA]</scope>
    <source>
        <strain evidence="9 10">BE57</strain>
    </source>
</reference>
<evidence type="ECO:0000256" key="2">
    <source>
        <dbReference type="ARBA" id="ARBA00006275"/>
    </source>
</evidence>
<protein>
    <recommendedName>
        <fullName evidence="11">RagB/SusD domain protein</fullName>
    </recommendedName>
</protein>
<dbReference type="InterPro" id="IPR011990">
    <property type="entry name" value="TPR-like_helical_dom_sf"/>
</dbReference>
<dbReference type="PROSITE" id="PS51257">
    <property type="entry name" value="PROKAR_LIPOPROTEIN"/>
    <property type="match status" value="1"/>
</dbReference>
<feature type="domain" description="RagB/SusD" evidence="7">
    <location>
        <begin position="282"/>
        <end position="574"/>
    </location>
</feature>
<accession>A0ABU1QW36</accession>
<evidence type="ECO:0000256" key="1">
    <source>
        <dbReference type="ARBA" id="ARBA00004442"/>
    </source>
</evidence>
<feature type="signal peptide" evidence="6">
    <location>
        <begin position="1"/>
        <end position="20"/>
    </location>
</feature>
<gene>
    <name evidence="9" type="ORF">J2W84_002422</name>
</gene>
<feature type="chain" id="PRO_5045056172" description="RagB/SusD domain protein" evidence="6">
    <location>
        <begin position="21"/>
        <end position="574"/>
    </location>
</feature>
<evidence type="ECO:0000256" key="3">
    <source>
        <dbReference type="ARBA" id="ARBA00022729"/>
    </source>
</evidence>
<keyword evidence="3 6" id="KW-0732">Signal</keyword>
<dbReference type="RefSeq" id="WP_309983130.1">
    <property type="nucleotide sequence ID" value="NZ_JAVDTI010000002.1"/>
</dbReference>